<organism evidence="1 2">
    <name type="scientific">Pelagicoccus mobilis</name>
    <dbReference type="NCBI Taxonomy" id="415221"/>
    <lineage>
        <taxon>Bacteria</taxon>
        <taxon>Pseudomonadati</taxon>
        <taxon>Verrucomicrobiota</taxon>
        <taxon>Opitutia</taxon>
        <taxon>Puniceicoccales</taxon>
        <taxon>Pelagicoccaceae</taxon>
        <taxon>Pelagicoccus</taxon>
    </lineage>
</organism>
<sequence>MSAEQQPKLPELHQADLDADTLEAYFRDLNECADVFAVIPKMGPGYISPAVVELTSGYELIRSGQVRGLQIRYGYEGSEWWDTLIVRDGTVRMTRIEQTFS</sequence>
<dbReference type="EMBL" id="JAENIL010000061">
    <property type="protein sequence ID" value="MBK1879890.1"/>
    <property type="molecule type" value="Genomic_DNA"/>
</dbReference>
<evidence type="ECO:0000313" key="2">
    <source>
        <dbReference type="Proteomes" id="UP000617628"/>
    </source>
</evidence>
<dbReference type="RefSeq" id="WP_200358227.1">
    <property type="nucleotide sequence ID" value="NZ_JAENIL010000061.1"/>
</dbReference>
<protein>
    <submittedName>
        <fullName evidence="1">Uncharacterized protein</fullName>
    </submittedName>
</protein>
<name>A0A934VTB2_9BACT</name>
<accession>A0A934VTB2</accession>
<comment type="caution">
    <text evidence="1">The sequence shown here is derived from an EMBL/GenBank/DDBJ whole genome shotgun (WGS) entry which is preliminary data.</text>
</comment>
<reference evidence="1" key="1">
    <citation type="submission" date="2021-01" db="EMBL/GenBank/DDBJ databases">
        <title>Modified the classification status of verrucomicrobia.</title>
        <authorList>
            <person name="Feng X."/>
        </authorList>
    </citation>
    <scope>NUCLEOTIDE SEQUENCE</scope>
    <source>
        <strain evidence="1">KCTC 13126</strain>
    </source>
</reference>
<gene>
    <name evidence="1" type="ORF">JIN87_23600</name>
</gene>
<proteinExistence type="predicted"/>
<dbReference type="Proteomes" id="UP000617628">
    <property type="component" value="Unassembled WGS sequence"/>
</dbReference>
<keyword evidence="2" id="KW-1185">Reference proteome</keyword>
<dbReference type="AlphaFoldDB" id="A0A934VTB2"/>
<evidence type="ECO:0000313" key="1">
    <source>
        <dbReference type="EMBL" id="MBK1879890.1"/>
    </source>
</evidence>